<evidence type="ECO:0000313" key="3">
    <source>
        <dbReference type="Proteomes" id="UP001476247"/>
    </source>
</evidence>
<feature type="transmembrane region" description="Helical" evidence="1">
    <location>
        <begin position="53"/>
        <end position="77"/>
    </location>
</feature>
<dbReference type="Proteomes" id="UP001476247">
    <property type="component" value="Unassembled WGS sequence"/>
</dbReference>
<keyword evidence="1" id="KW-0472">Membrane</keyword>
<sequence>MTRLYRPIDLVPSGSNNTLFGNLIRSNGFDLDCLFDERTLNLEKLDDNAAEKAAFYTFYSIVTVNCTIFLISCFNLGDIYNPPFYVLSKPSQYVTVAAQFKGWKKINPY</sequence>
<name>A0ABP9YF99_9FUNG</name>
<keyword evidence="3" id="KW-1185">Reference proteome</keyword>
<evidence type="ECO:0000313" key="2">
    <source>
        <dbReference type="EMBL" id="GAA5804952.1"/>
    </source>
</evidence>
<keyword evidence="1" id="KW-0812">Transmembrane</keyword>
<proteinExistence type="predicted"/>
<comment type="caution">
    <text evidence="2">The sequence shown here is derived from an EMBL/GenBank/DDBJ whole genome shotgun (WGS) entry which is preliminary data.</text>
</comment>
<dbReference type="EMBL" id="BAABUJ010000040">
    <property type="protein sequence ID" value="GAA5804952.1"/>
    <property type="molecule type" value="Genomic_DNA"/>
</dbReference>
<evidence type="ECO:0000256" key="1">
    <source>
        <dbReference type="SAM" id="Phobius"/>
    </source>
</evidence>
<protein>
    <submittedName>
        <fullName evidence="2">Uncharacterized protein</fullName>
    </submittedName>
</protein>
<keyword evidence="1" id="KW-1133">Transmembrane helix</keyword>
<accession>A0ABP9YF99</accession>
<gene>
    <name evidence="2" type="ORF">HPULCUR_010462</name>
</gene>
<organism evidence="2 3">
    <name type="scientific">Helicostylum pulchrum</name>
    <dbReference type="NCBI Taxonomy" id="562976"/>
    <lineage>
        <taxon>Eukaryota</taxon>
        <taxon>Fungi</taxon>
        <taxon>Fungi incertae sedis</taxon>
        <taxon>Mucoromycota</taxon>
        <taxon>Mucoromycotina</taxon>
        <taxon>Mucoromycetes</taxon>
        <taxon>Mucorales</taxon>
        <taxon>Mucorineae</taxon>
        <taxon>Mucoraceae</taxon>
        <taxon>Helicostylum</taxon>
    </lineage>
</organism>
<reference evidence="2 3" key="1">
    <citation type="submission" date="2024-04" db="EMBL/GenBank/DDBJ databases">
        <title>genome sequences of Mucor flavus KT1a and Helicostylum pulchrum KT1b strains isolation_sourced from the surface of a dry-aged beef.</title>
        <authorList>
            <person name="Toyotome T."/>
            <person name="Hosono M."/>
            <person name="Torimaru M."/>
            <person name="Fukuda K."/>
            <person name="Mikami N."/>
        </authorList>
    </citation>
    <scope>NUCLEOTIDE SEQUENCE [LARGE SCALE GENOMIC DNA]</scope>
    <source>
        <strain evidence="2 3">KT1b</strain>
    </source>
</reference>